<dbReference type="AlphaFoldDB" id="A0A6A4NW65"/>
<comment type="caution">
    <text evidence="2">The sequence shown here is derived from an EMBL/GenBank/DDBJ whole genome shotgun (WGS) entry which is preliminary data.</text>
</comment>
<organism evidence="2 3">
    <name type="scientific">Lupinus albus</name>
    <name type="common">White lupine</name>
    <name type="synonym">Lupinus termis</name>
    <dbReference type="NCBI Taxonomy" id="3870"/>
    <lineage>
        <taxon>Eukaryota</taxon>
        <taxon>Viridiplantae</taxon>
        <taxon>Streptophyta</taxon>
        <taxon>Embryophyta</taxon>
        <taxon>Tracheophyta</taxon>
        <taxon>Spermatophyta</taxon>
        <taxon>Magnoliopsida</taxon>
        <taxon>eudicotyledons</taxon>
        <taxon>Gunneridae</taxon>
        <taxon>Pentapetalae</taxon>
        <taxon>rosids</taxon>
        <taxon>fabids</taxon>
        <taxon>Fabales</taxon>
        <taxon>Fabaceae</taxon>
        <taxon>Papilionoideae</taxon>
        <taxon>50 kb inversion clade</taxon>
        <taxon>genistoids sensu lato</taxon>
        <taxon>core genistoids</taxon>
        <taxon>Genisteae</taxon>
        <taxon>Lupinus</taxon>
    </lineage>
</organism>
<reference evidence="3" key="1">
    <citation type="journal article" date="2020" name="Nat. Commun.">
        <title>Genome sequence of the cluster root forming white lupin.</title>
        <authorList>
            <person name="Hufnagel B."/>
            <person name="Marques A."/>
            <person name="Soriano A."/>
            <person name="Marques L."/>
            <person name="Divol F."/>
            <person name="Doumas P."/>
            <person name="Sallet E."/>
            <person name="Mancinotti D."/>
            <person name="Carrere S."/>
            <person name="Marande W."/>
            <person name="Arribat S."/>
            <person name="Keller J."/>
            <person name="Huneau C."/>
            <person name="Blein T."/>
            <person name="Aime D."/>
            <person name="Laguerre M."/>
            <person name="Taylor J."/>
            <person name="Schubert V."/>
            <person name="Nelson M."/>
            <person name="Geu-Flores F."/>
            <person name="Crespi M."/>
            <person name="Gallardo-Guerrero K."/>
            <person name="Delaux P.-M."/>
            <person name="Salse J."/>
            <person name="Berges H."/>
            <person name="Guyot R."/>
            <person name="Gouzy J."/>
            <person name="Peret B."/>
        </authorList>
    </citation>
    <scope>NUCLEOTIDE SEQUENCE [LARGE SCALE GENOMIC DNA]</scope>
    <source>
        <strain evidence="3">cv. Amiga</strain>
    </source>
</reference>
<evidence type="ECO:0000313" key="2">
    <source>
        <dbReference type="EMBL" id="KAE9593582.1"/>
    </source>
</evidence>
<accession>A0A6A4NW65</accession>
<evidence type="ECO:0000313" key="3">
    <source>
        <dbReference type="Proteomes" id="UP000447434"/>
    </source>
</evidence>
<gene>
    <name evidence="2" type="ORF">Lalb_Chr18g0044601</name>
</gene>
<evidence type="ECO:0000256" key="1">
    <source>
        <dbReference type="SAM" id="Phobius"/>
    </source>
</evidence>
<dbReference type="Proteomes" id="UP000447434">
    <property type="component" value="Chromosome 18"/>
</dbReference>
<feature type="transmembrane region" description="Helical" evidence="1">
    <location>
        <begin position="47"/>
        <end position="67"/>
    </location>
</feature>
<keyword evidence="1" id="KW-0472">Membrane</keyword>
<keyword evidence="1" id="KW-1133">Transmembrane helix</keyword>
<keyword evidence="1" id="KW-0812">Transmembrane</keyword>
<keyword evidence="3" id="KW-1185">Reference proteome</keyword>
<protein>
    <submittedName>
        <fullName evidence="2">Uncharacterized protein</fullName>
    </submittedName>
</protein>
<proteinExistence type="predicted"/>
<name>A0A6A4NW65_LUPAL</name>
<feature type="transmembrane region" description="Helical" evidence="1">
    <location>
        <begin position="20"/>
        <end position="41"/>
    </location>
</feature>
<dbReference type="EMBL" id="WOCE01000018">
    <property type="protein sequence ID" value="KAE9593582.1"/>
    <property type="molecule type" value="Genomic_DNA"/>
</dbReference>
<sequence>MQIGVMMKYFDQILTLYKKFHHYLLFSLLHIFLLIMMMVLLSESLPFSSDLLLIIYVCAIFSLRSNFF</sequence>